<protein>
    <recommendedName>
        <fullName evidence="7 10">Ribulose-phosphate 3-epimerase</fullName>
        <ecNumber evidence="7 10">5.1.3.1</ecNumber>
    </recommendedName>
</protein>
<keyword evidence="10 11" id="KW-0119">Carbohydrate metabolism</keyword>
<keyword evidence="9 10" id="KW-0413">Isomerase</keyword>
<evidence type="ECO:0000313" key="12">
    <source>
        <dbReference type="EMBL" id="GAA4794634.1"/>
    </source>
</evidence>
<feature type="binding site" evidence="10">
    <location>
        <position position="64"/>
    </location>
    <ligand>
        <name>substrate</name>
    </ligand>
</feature>
<proteinExistence type="inferred from homology"/>
<comment type="similarity">
    <text evidence="6 10 11">Belongs to the ribulose-phosphate 3-epimerase family.</text>
</comment>
<comment type="function">
    <text evidence="10">Catalyzes the reversible epimerization of D-ribulose 5-phosphate to D-xylulose 5-phosphate.</text>
</comment>
<comment type="cofactor">
    <cofactor evidence="10">
        <name>a divalent metal cation</name>
        <dbReference type="ChEBI" id="CHEBI:60240"/>
    </cofactor>
    <text evidence="10">Binds 1 divalent metal cation per subunit.</text>
</comment>
<dbReference type="Proteomes" id="UP001500187">
    <property type="component" value="Unassembled WGS sequence"/>
</dbReference>
<evidence type="ECO:0000256" key="5">
    <source>
        <dbReference type="ARBA" id="ARBA00001954"/>
    </source>
</evidence>
<gene>
    <name evidence="10 12" type="primary">rpe</name>
    <name evidence="12" type="ORF">GCM10023352_11990</name>
</gene>
<evidence type="ECO:0000313" key="13">
    <source>
        <dbReference type="Proteomes" id="UP001500187"/>
    </source>
</evidence>
<comment type="cofactor">
    <cofactor evidence="3">
        <name>Co(2+)</name>
        <dbReference type="ChEBI" id="CHEBI:48828"/>
    </cofactor>
</comment>
<comment type="pathway">
    <text evidence="10">Carbohydrate degradation.</text>
</comment>
<evidence type="ECO:0000256" key="4">
    <source>
        <dbReference type="ARBA" id="ARBA00001947"/>
    </source>
</evidence>
<dbReference type="EC" id="5.1.3.1" evidence="7 10"/>
<sequence length="221" mass="23552">MTCHINPSILSADFSRLGEELTAISTADAAHIDVMDGHFVPNLTWGLPVVKRLKEVSPVPFDVHLMIEDADRWAPDYAEVGCESVTFHAEAAIAPIKLARTLRESGAKAGMALRPATAVEPYLDMLIELDMLLIMTVEPGFGGQKFLDVTLPKIRRAAAALEGSDAPVMVQVDGGITEETIVRAAEAGATCFVAGSSVYGTDDVEVAIAGLRQAAAFAHRH</sequence>
<dbReference type="HAMAP" id="MF_02227">
    <property type="entry name" value="RPE"/>
    <property type="match status" value="1"/>
</dbReference>
<dbReference type="InterPro" id="IPR013785">
    <property type="entry name" value="Aldolase_TIM"/>
</dbReference>
<comment type="cofactor">
    <cofactor evidence="4">
        <name>Zn(2+)</name>
        <dbReference type="ChEBI" id="CHEBI:29105"/>
    </cofactor>
</comment>
<evidence type="ECO:0000256" key="7">
    <source>
        <dbReference type="ARBA" id="ARBA00013188"/>
    </source>
</evidence>
<comment type="catalytic activity">
    <reaction evidence="1 10 11">
        <text>D-ribulose 5-phosphate = D-xylulose 5-phosphate</text>
        <dbReference type="Rhea" id="RHEA:13677"/>
        <dbReference type="ChEBI" id="CHEBI:57737"/>
        <dbReference type="ChEBI" id="CHEBI:58121"/>
        <dbReference type="EC" id="5.1.3.1"/>
    </reaction>
</comment>
<feature type="binding site" evidence="10">
    <location>
        <begin position="173"/>
        <end position="175"/>
    </location>
    <ligand>
        <name>substrate</name>
    </ligand>
</feature>
<evidence type="ECO:0000256" key="8">
    <source>
        <dbReference type="ARBA" id="ARBA00022723"/>
    </source>
</evidence>
<name>A0ABP9BIQ8_9MICC</name>
<accession>A0ABP9BIQ8</accession>
<feature type="binding site" evidence="10">
    <location>
        <begin position="195"/>
        <end position="196"/>
    </location>
    <ligand>
        <name>substrate</name>
    </ligand>
</feature>
<evidence type="ECO:0000256" key="3">
    <source>
        <dbReference type="ARBA" id="ARBA00001941"/>
    </source>
</evidence>
<dbReference type="InterPro" id="IPR011060">
    <property type="entry name" value="RibuloseP-bd_barrel"/>
</dbReference>
<dbReference type="PIRSF" id="PIRSF001461">
    <property type="entry name" value="RPE"/>
    <property type="match status" value="1"/>
</dbReference>
<feature type="binding site" evidence="10">
    <location>
        <position position="33"/>
    </location>
    <ligand>
        <name>a divalent metal cation</name>
        <dbReference type="ChEBI" id="CHEBI:60240"/>
    </ligand>
</feature>
<reference evidence="13" key="1">
    <citation type="journal article" date="2019" name="Int. J. Syst. Evol. Microbiol.">
        <title>The Global Catalogue of Microorganisms (GCM) 10K type strain sequencing project: providing services to taxonomists for standard genome sequencing and annotation.</title>
        <authorList>
            <consortium name="The Broad Institute Genomics Platform"/>
            <consortium name="The Broad Institute Genome Sequencing Center for Infectious Disease"/>
            <person name="Wu L."/>
            <person name="Ma J."/>
        </authorList>
    </citation>
    <scope>NUCLEOTIDE SEQUENCE [LARGE SCALE GENOMIC DNA]</scope>
    <source>
        <strain evidence="13">JCM 18541</strain>
    </source>
</reference>
<organism evidence="12 13">
    <name type="scientific">Rothia endophytica</name>
    <dbReference type="NCBI Taxonomy" id="1324766"/>
    <lineage>
        <taxon>Bacteria</taxon>
        <taxon>Bacillati</taxon>
        <taxon>Actinomycetota</taxon>
        <taxon>Actinomycetes</taxon>
        <taxon>Micrococcales</taxon>
        <taxon>Micrococcaceae</taxon>
        <taxon>Rothia</taxon>
    </lineage>
</organism>
<keyword evidence="8 10" id="KW-0479">Metal-binding</keyword>
<feature type="binding site" evidence="10">
    <location>
        <position position="8"/>
    </location>
    <ligand>
        <name>substrate</name>
    </ligand>
</feature>
<feature type="active site" description="Proton acceptor" evidence="10">
    <location>
        <position position="33"/>
    </location>
</feature>
<feature type="active site" description="Proton donor" evidence="10">
    <location>
        <position position="173"/>
    </location>
</feature>
<feature type="binding site" evidence="10">
    <location>
        <position position="64"/>
    </location>
    <ligand>
        <name>a divalent metal cation</name>
        <dbReference type="ChEBI" id="CHEBI:60240"/>
    </ligand>
</feature>
<evidence type="ECO:0000256" key="9">
    <source>
        <dbReference type="ARBA" id="ARBA00023235"/>
    </source>
</evidence>
<dbReference type="PROSITE" id="PS01086">
    <property type="entry name" value="RIBUL_P_3_EPIMER_2"/>
    <property type="match status" value="1"/>
</dbReference>
<evidence type="ECO:0000256" key="1">
    <source>
        <dbReference type="ARBA" id="ARBA00001782"/>
    </source>
</evidence>
<comment type="cofactor">
    <cofactor evidence="2">
        <name>Mn(2+)</name>
        <dbReference type="ChEBI" id="CHEBI:29035"/>
    </cofactor>
</comment>
<feature type="binding site" evidence="10">
    <location>
        <begin position="140"/>
        <end position="143"/>
    </location>
    <ligand>
        <name>substrate</name>
    </ligand>
</feature>
<dbReference type="NCBIfam" id="TIGR01163">
    <property type="entry name" value="rpe"/>
    <property type="match status" value="1"/>
</dbReference>
<evidence type="ECO:0000256" key="11">
    <source>
        <dbReference type="PIRNR" id="PIRNR001461"/>
    </source>
</evidence>
<dbReference type="InterPro" id="IPR026019">
    <property type="entry name" value="Ribul_P_3_epim"/>
</dbReference>
<dbReference type="SUPFAM" id="SSF51366">
    <property type="entry name" value="Ribulose-phoshate binding barrel"/>
    <property type="match status" value="1"/>
</dbReference>
<keyword evidence="13" id="KW-1185">Reference proteome</keyword>
<dbReference type="EMBL" id="BAABKP010000001">
    <property type="protein sequence ID" value="GAA4794634.1"/>
    <property type="molecule type" value="Genomic_DNA"/>
</dbReference>
<dbReference type="Pfam" id="PF00834">
    <property type="entry name" value="Ribul_P_3_epim"/>
    <property type="match status" value="1"/>
</dbReference>
<dbReference type="Gene3D" id="3.20.20.70">
    <property type="entry name" value="Aldolase class I"/>
    <property type="match status" value="1"/>
</dbReference>
<evidence type="ECO:0000256" key="10">
    <source>
        <dbReference type="HAMAP-Rule" id="MF_02227"/>
    </source>
</evidence>
<comment type="cofactor">
    <cofactor evidence="5">
        <name>Fe(2+)</name>
        <dbReference type="ChEBI" id="CHEBI:29033"/>
    </cofactor>
</comment>
<dbReference type="NCBIfam" id="NF004076">
    <property type="entry name" value="PRK05581.1-4"/>
    <property type="match status" value="1"/>
</dbReference>
<feature type="binding site" evidence="10">
    <location>
        <position position="173"/>
    </location>
    <ligand>
        <name>a divalent metal cation</name>
        <dbReference type="ChEBI" id="CHEBI:60240"/>
    </ligand>
</feature>
<dbReference type="RefSeq" id="WP_345445579.1">
    <property type="nucleotide sequence ID" value="NZ_BAABKP010000001.1"/>
</dbReference>
<comment type="caution">
    <text evidence="12">The sequence shown here is derived from an EMBL/GenBank/DDBJ whole genome shotgun (WGS) entry which is preliminary data.</text>
</comment>
<dbReference type="InterPro" id="IPR000056">
    <property type="entry name" value="Ribul_P_3_epim-like"/>
</dbReference>
<evidence type="ECO:0000256" key="6">
    <source>
        <dbReference type="ARBA" id="ARBA00009541"/>
    </source>
</evidence>
<dbReference type="CDD" id="cd00429">
    <property type="entry name" value="RPE"/>
    <property type="match status" value="1"/>
</dbReference>
<dbReference type="PANTHER" id="PTHR11749">
    <property type="entry name" value="RIBULOSE-5-PHOSPHATE-3-EPIMERASE"/>
    <property type="match status" value="1"/>
</dbReference>
<feature type="binding site" evidence="10">
    <location>
        <position position="31"/>
    </location>
    <ligand>
        <name>a divalent metal cation</name>
        <dbReference type="ChEBI" id="CHEBI:60240"/>
    </ligand>
</feature>
<evidence type="ECO:0000256" key="2">
    <source>
        <dbReference type="ARBA" id="ARBA00001936"/>
    </source>
</evidence>